<dbReference type="PANTHER" id="PTHR46708">
    <property type="entry name" value="TENASCIN"/>
    <property type="match status" value="1"/>
</dbReference>
<evidence type="ECO:0000259" key="3">
    <source>
        <dbReference type="PROSITE" id="PS50853"/>
    </source>
</evidence>
<dbReference type="EMBL" id="CABIJS010000056">
    <property type="protein sequence ID" value="VUZ41448.1"/>
    <property type="molecule type" value="Genomic_DNA"/>
</dbReference>
<dbReference type="InterPro" id="IPR003961">
    <property type="entry name" value="FN3_dom"/>
</dbReference>
<keyword evidence="2" id="KW-0472">Membrane</keyword>
<name>A0A564Y3R4_HYMDI</name>
<evidence type="ECO:0000313" key="5">
    <source>
        <dbReference type="Proteomes" id="UP000321570"/>
    </source>
</evidence>
<dbReference type="PANTHER" id="PTHR46708:SF2">
    <property type="entry name" value="FIBRONECTIN TYPE-III DOMAIN-CONTAINING PROTEIN"/>
    <property type="match status" value="1"/>
</dbReference>
<evidence type="ECO:0000256" key="1">
    <source>
        <dbReference type="ARBA" id="ARBA00022737"/>
    </source>
</evidence>
<dbReference type="PROSITE" id="PS50853">
    <property type="entry name" value="FN3"/>
    <property type="match status" value="1"/>
</dbReference>
<dbReference type="Proteomes" id="UP000321570">
    <property type="component" value="Unassembled WGS sequence"/>
</dbReference>
<feature type="transmembrane region" description="Helical" evidence="2">
    <location>
        <begin position="296"/>
        <end position="318"/>
    </location>
</feature>
<accession>A0A564Y3R4</accession>
<evidence type="ECO:0000313" key="4">
    <source>
        <dbReference type="EMBL" id="VUZ41448.1"/>
    </source>
</evidence>
<organism evidence="4 5">
    <name type="scientific">Hymenolepis diminuta</name>
    <name type="common">Rat tapeworm</name>
    <dbReference type="NCBI Taxonomy" id="6216"/>
    <lineage>
        <taxon>Eukaryota</taxon>
        <taxon>Metazoa</taxon>
        <taxon>Spiralia</taxon>
        <taxon>Lophotrochozoa</taxon>
        <taxon>Platyhelminthes</taxon>
        <taxon>Cestoda</taxon>
        <taxon>Eucestoda</taxon>
        <taxon>Cyclophyllidea</taxon>
        <taxon>Hymenolepididae</taxon>
        <taxon>Hymenolepis</taxon>
    </lineage>
</organism>
<dbReference type="CDD" id="cd00063">
    <property type="entry name" value="FN3"/>
    <property type="match status" value="1"/>
</dbReference>
<keyword evidence="1" id="KW-0677">Repeat</keyword>
<proteinExistence type="predicted"/>
<gene>
    <name evidence="4" type="ORF">WMSIL1_LOCUS2280</name>
</gene>
<sequence>MCPTALSDLACDIQTADSLSWEFSPIDGSNATFWYKIVHPNLTVFGDCDESGSKCTASNLSAGTVYTTYLIVCFSDTANGVKICSEKSPKGVSCATSPNPPTNVQVKPNSADSVLVTIDVPNVTTGIARYGVCIDGIDSLCIDLKGEGDTRSGVVGGLSPATEYLVPTRSWLGGNFTQLGSTNVSDTGWTKPIFRRNCNVTEITFNTITVECSIETKRSVVDEAIVTTVMAKAVDVDSTSQNCSISNTENSCTIRNLQACTSYSVSLITCLGNINCGDVVIIGEDISTDKSSNVELITALVVVCAIVVILVILLAVFWKRIKSLRHRITIVLNINGINDCFRLIFVGVILHN</sequence>
<keyword evidence="5" id="KW-1185">Reference proteome</keyword>
<protein>
    <recommendedName>
        <fullName evidence="3">Fibronectin type-III domain-containing protein</fullName>
    </recommendedName>
</protein>
<dbReference type="SUPFAM" id="SSF49265">
    <property type="entry name" value="Fibronectin type III"/>
    <property type="match status" value="1"/>
</dbReference>
<dbReference type="InterPro" id="IPR013783">
    <property type="entry name" value="Ig-like_fold"/>
</dbReference>
<dbReference type="AlphaFoldDB" id="A0A564Y3R4"/>
<reference evidence="4 5" key="1">
    <citation type="submission" date="2019-07" db="EMBL/GenBank/DDBJ databases">
        <authorList>
            <person name="Jastrzebski P J."/>
            <person name="Paukszto L."/>
            <person name="Jastrzebski P J."/>
        </authorList>
    </citation>
    <scope>NUCLEOTIDE SEQUENCE [LARGE SCALE GENOMIC DNA]</scope>
    <source>
        <strain evidence="4 5">WMS-il1</strain>
    </source>
</reference>
<dbReference type="InterPro" id="IPR050991">
    <property type="entry name" value="ECM_Regulatory_Proteins"/>
</dbReference>
<dbReference type="InterPro" id="IPR036116">
    <property type="entry name" value="FN3_sf"/>
</dbReference>
<dbReference type="SMART" id="SM00060">
    <property type="entry name" value="FN3"/>
    <property type="match status" value="1"/>
</dbReference>
<keyword evidence="2" id="KW-1133">Transmembrane helix</keyword>
<dbReference type="Gene3D" id="2.60.40.10">
    <property type="entry name" value="Immunoglobulins"/>
    <property type="match status" value="1"/>
</dbReference>
<feature type="domain" description="Fibronectin type-III" evidence="3">
    <location>
        <begin position="100"/>
        <end position="193"/>
    </location>
</feature>
<keyword evidence="2" id="KW-0812">Transmembrane</keyword>
<evidence type="ECO:0000256" key="2">
    <source>
        <dbReference type="SAM" id="Phobius"/>
    </source>
</evidence>